<name>K6Y3X2_9ALTE</name>
<feature type="transmembrane region" description="Helical" evidence="7">
    <location>
        <begin position="99"/>
        <end position="127"/>
    </location>
</feature>
<feature type="transmembrane region" description="Helical" evidence="7">
    <location>
        <begin position="272"/>
        <end position="298"/>
    </location>
</feature>
<dbReference type="Pfam" id="PF04403">
    <property type="entry name" value="PqiA"/>
    <property type="match status" value="2"/>
</dbReference>
<organism evidence="8 9">
    <name type="scientific">Aliiglaciecola lipolytica E3</name>
    <dbReference type="NCBI Taxonomy" id="1127673"/>
    <lineage>
        <taxon>Bacteria</taxon>
        <taxon>Pseudomonadati</taxon>
        <taxon>Pseudomonadota</taxon>
        <taxon>Gammaproteobacteria</taxon>
        <taxon>Alteromonadales</taxon>
        <taxon>Alteromonadaceae</taxon>
        <taxon>Aliiglaciecola</taxon>
    </lineage>
</organism>
<feature type="transmembrane region" description="Helical" evidence="7">
    <location>
        <begin position="225"/>
        <end position="244"/>
    </location>
</feature>
<dbReference type="GO" id="GO:0005886">
    <property type="term" value="C:plasma membrane"/>
    <property type="evidence" value="ECO:0007669"/>
    <property type="project" value="UniProtKB-SubCell"/>
</dbReference>
<proteinExistence type="predicted"/>
<feature type="transmembrane region" description="Helical" evidence="7">
    <location>
        <begin position="345"/>
        <end position="365"/>
    </location>
</feature>
<feature type="transmembrane region" description="Helical" evidence="7">
    <location>
        <begin position="177"/>
        <end position="196"/>
    </location>
</feature>
<dbReference type="eggNOG" id="COG2995">
    <property type="taxonomic scope" value="Bacteria"/>
</dbReference>
<keyword evidence="3" id="KW-0997">Cell inner membrane</keyword>
<dbReference type="PANTHER" id="PTHR30462">
    <property type="entry name" value="INTERMEMBRANE TRANSPORT PROTEIN PQIB-RELATED"/>
    <property type="match status" value="1"/>
</dbReference>
<keyword evidence="2" id="KW-1003">Cell membrane</keyword>
<feature type="transmembrane region" description="Helical" evidence="7">
    <location>
        <begin position="139"/>
        <end position="165"/>
    </location>
</feature>
<comment type="caution">
    <text evidence="8">The sequence shown here is derived from an EMBL/GenBank/DDBJ whole genome shotgun (WGS) entry which is preliminary data.</text>
</comment>
<dbReference type="Proteomes" id="UP000006334">
    <property type="component" value="Unassembled WGS sequence"/>
</dbReference>
<evidence type="ECO:0000256" key="2">
    <source>
        <dbReference type="ARBA" id="ARBA00022475"/>
    </source>
</evidence>
<sequence length="384" mass="42456">MPPSLSDPIHSGNVNCHECDTKVEIPRLAHRQKAKCPCCGKVLFRHVNDAQQRIAIFATSALVFLLMAMPFNFLGFSANGQEHAIGIISGLDVLITNDYLFLAVIQLLSIVVVPAIVLIGILLVLWANKKQHNARFSKFALDIVFALIPWSMAEIFLIGVLVSLIKISSLADVSIGLSFYAYIGFTICMVATMLSMDKHQLYTTITKTKPPHKHLSKSESIQRTWALLLTSILLYIPANTLPIMHTKFLGTNEPSTILGGVVVLWQSKSYPIALIIFIASIVVPVGKIVILVWLNYSVQKGTVKRQSERIFCYRLTEFIGRWSMVDVFVVAVLVSLIQLGNTMSVLPGPAALAFCSVVILTMLAAMSFDPRLIWSNTDAQNDKQ</sequence>
<keyword evidence="6 7" id="KW-0472">Membrane</keyword>
<evidence type="ECO:0000313" key="9">
    <source>
        <dbReference type="Proteomes" id="UP000006334"/>
    </source>
</evidence>
<evidence type="ECO:0000256" key="1">
    <source>
        <dbReference type="ARBA" id="ARBA00004533"/>
    </source>
</evidence>
<evidence type="ECO:0000256" key="3">
    <source>
        <dbReference type="ARBA" id="ARBA00022519"/>
    </source>
</evidence>
<dbReference type="AlphaFoldDB" id="K6Y3X2"/>
<dbReference type="EMBL" id="BAEN01000011">
    <property type="protein sequence ID" value="GAC12967.1"/>
    <property type="molecule type" value="Genomic_DNA"/>
</dbReference>
<dbReference type="STRING" id="1127673.GLIP_0317"/>
<gene>
    <name evidence="8" type="primary">pqiA</name>
    <name evidence="8" type="ORF">GLIP_0317</name>
</gene>
<evidence type="ECO:0000256" key="4">
    <source>
        <dbReference type="ARBA" id="ARBA00022692"/>
    </source>
</evidence>
<evidence type="ECO:0000256" key="6">
    <source>
        <dbReference type="ARBA" id="ARBA00023136"/>
    </source>
</evidence>
<protein>
    <submittedName>
        <fullName evidence="8">Paraquat-inducible protein A</fullName>
    </submittedName>
</protein>
<keyword evidence="5 7" id="KW-1133">Transmembrane helix</keyword>
<evidence type="ECO:0000256" key="5">
    <source>
        <dbReference type="ARBA" id="ARBA00022989"/>
    </source>
</evidence>
<dbReference type="InterPro" id="IPR051800">
    <property type="entry name" value="PqiA-PqiB_transport"/>
</dbReference>
<reference evidence="8 9" key="1">
    <citation type="journal article" date="2017" name="Antonie Van Leeuwenhoek">
        <title>Rhizobium rhizosphaerae sp. nov., a novel species isolated from rice rhizosphere.</title>
        <authorList>
            <person name="Zhao J.J."/>
            <person name="Zhang J."/>
            <person name="Zhang R.J."/>
            <person name="Zhang C.W."/>
            <person name="Yin H.Q."/>
            <person name="Zhang X.X."/>
        </authorList>
    </citation>
    <scope>NUCLEOTIDE SEQUENCE [LARGE SCALE GENOMIC DNA]</scope>
    <source>
        <strain evidence="8 9">E3</strain>
    </source>
</reference>
<keyword evidence="4 7" id="KW-0812">Transmembrane</keyword>
<dbReference type="OrthoDB" id="9800207at2"/>
<evidence type="ECO:0000313" key="8">
    <source>
        <dbReference type="EMBL" id="GAC12967.1"/>
    </source>
</evidence>
<keyword evidence="9" id="KW-1185">Reference proteome</keyword>
<feature type="transmembrane region" description="Helical" evidence="7">
    <location>
        <begin position="319"/>
        <end position="339"/>
    </location>
</feature>
<comment type="subcellular location">
    <subcellularLocation>
        <location evidence="1">Cell inner membrane</location>
    </subcellularLocation>
</comment>
<dbReference type="PANTHER" id="PTHR30462:SF3">
    <property type="entry name" value="INTERMEMBRANE TRANSPORT PROTEIN PQIA"/>
    <property type="match status" value="1"/>
</dbReference>
<accession>K6Y3X2</accession>
<evidence type="ECO:0000256" key="7">
    <source>
        <dbReference type="SAM" id="Phobius"/>
    </source>
</evidence>
<dbReference type="InterPro" id="IPR007498">
    <property type="entry name" value="PqiA-like"/>
</dbReference>
<feature type="transmembrane region" description="Helical" evidence="7">
    <location>
        <begin position="54"/>
        <end position="73"/>
    </location>
</feature>